<accession>W7AU35</accession>
<dbReference type="AlphaFoldDB" id="W7AU35"/>
<evidence type="ECO:0000256" key="3">
    <source>
        <dbReference type="ARBA" id="ARBA00022989"/>
    </source>
</evidence>
<comment type="subcellular location">
    <subcellularLocation>
        <location evidence="1">Membrane</location>
        <topology evidence="1">Multi-pass membrane protein</topology>
    </subcellularLocation>
</comment>
<evidence type="ECO:0000256" key="5">
    <source>
        <dbReference type="ARBA" id="ARBA00023600"/>
    </source>
</evidence>
<gene>
    <name evidence="6" type="ORF">MAQA_15166</name>
</gene>
<evidence type="ECO:0000256" key="2">
    <source>
        <dbReference type="ARBA" id="ARBA00022692"/>
    </source>
</evidence>
<evidence type="ECO:0000256" key="4">
    <source>
        <dbReference type="ARBA" id="ARBA00023136"/>
    </source>
</evidence>
<keyword evidence="3" id="KW-1133">Transmembrane helix</keyword>
<keyword evidence="7" id="KW-1185">Reference proteome</keyword>
<evidence type="ECO:0008006" key="8">
    <source>
        <dbReference type="Google" id="ProtNLM"/>
    </source>
</evidence>
<protein>
    <recommendedName>
        <fullName evidence="8">Holin</fullName>
    </recommendedName>
</protein>
<dbReference type="InterPro" id="IPR006480">
    <property type="entry name" value="Phage_holin_4_1"/>
</dbReference>
<proteinExistence type="inferred from homology"/>
<dbReference type="GO" id="GO:0016020">
    <property type="term" value="C:membrane"/>
    <property type="evidence" value="ECO:0007669"/>
    <property type="project" value="UniProtKB-SubCell"/>
</dbReference>
<comment type="similarity">
    <text evidence="5">Belongs to the bacteriophage holin family. Cp-1 holin subfamily.</text>
</comment>
<reference evidence="6 7" key="1">
    <citation type="journal article" date="2014" name="Int. J. Syst. Evol. Microbiol.">
        <title>Listeria floridensis sp. nov., Listeria aquatica sp. nov., Listeria cornellensis sp. nov., Listeria riparia sp. nov. and Listeria grandensis sp. nov., from agricultural and natural environments.</title>
        <authorList>
            <person name="den Bakker H.C."/>
            <person name="Warchocki S."/>
            <person name="Wright E.M."/>
            <person name="Allred A.F."/>
            <person name="Ahlstrom C."/>
            <person name="Manuel C.S."/>
            <person name="Stasiewicz M.J."/>
            <person name="Burrell A."/>
            <person name="Roof S."/>
            <person name="Strawn L."/>
            <person name="Fortes E.D."/>
            <person name="Nightingale K.K."/>
            <person name="Kephart D."/>
            <person name="Wiedmann M."/>
        </authorList>
    </citation>
    <scope>NUCLEOTIDE SEQUENCE [LARGE SCALE GENOMIC DNA]</scope>
    <source>
        <strain evidence="6 7">FSL S10-1188</strain>
    </source>
</reference>
<keyword evidence="4" id="KW-0472">Membrane</keyword>
<evidence type="ECO:0000313" key="6">
    <source>
        <dbReference type="EMBL" id="EUJ16715.1"/>
    </source>
</evidence>
<comment type="caution">
    <text evidence="6">The sequence shown here is derived from an EMBL/GenBank/DDBJ whole genome shotgun (WGS) entry which is preliminary data.</text>
</comment>
<name>W7AU35_9LIST</name>
<dbReference type="Pfam" id="PF05105">
    <property type="entry name" value="Phage_holin_4_1"/>
    <property type="match status" value="1"/>
</dbReference>
<dbReference type="PATRIC" id="fig|1265818.5.peg.3062"/>
<dbReference type="Proteomes" id="UP000019246">
    <property type="component" value="Unassembled WGS sequence"/>
</dbReference>
<sequence length="45" mass="5201">MVRDGAAFFYLANELLTMIETLMQLGIKIPKVLKNLVEVFKNECR</sequence>
<organism evidence="6 7">
    <name type="scientific">Listeria aquatica FSL S10-1188</name>
    <dbReference type="NCBI Taxonomy" id="1265818"/>
    <lineage>
        <taxon>Bacteria</taxon>
        <taxon>Bacillati</taxon>
        <taxon>Bacillota</taxon>
        <taxon>Bacilli</taxon>
        <taxon>Bacillales</taxon>
        <taxon>Listeriaceae</taxon>
        <taxon>Listeria</taxon>
    </lineage>
</organism>
<keyword evidence="2" id="KW-0812">Transmembrane</keyword>
<evidence type="ECO:0000313" key="7">
    <source>
        <dbReference type="Proteomes" id="UP000019246"/>
    </source>
</evidence>
<dbReference type="STRING" id="1265818.MAQA_15166"/>
<dbReference type="EMBL" id="AOCG01000019">
    <property type="protein sequence ID" value="EUJ16715.1"/>
    <property type="molecule type" value="Genomic_DNA"/>
</dbReference>
<evidence type="ECO:0000256" key="1">
    <source>
        <dbReference type="ARBA" id="ARBA00004141"/>
    </source>
</evidence>